<protein>
    <submittedName>
        <fullName evidence="2">Uncharacterized protein</fullName>
    </submittedName>
</protein>
<accession>A0A9X1V9V6</accession>
<keyword evidence="1" id="KW-1133">Transmembrane helix</keyword>
<dbReference type="Proteomes" id="UP001139263">
    <property type="component" value="Unassembled WGS sequence"/>
</dbReference>
<keyword evidence="1" id="KW-0472">Membrane</keyword>
<proteinExistence type="predicted"/>
<keyword evidence="3" id="KW-1185">Reference proteome</keyword>
<comment type="caution">
    <text evidence="2">The sequence shown here is derived from an EMBL/GenBank/DDBJ whole genome shotgun (WGS) entry which is preliminary data.</text>
</comment>
<dbReference type="EMBL" id="JALBUF010000001">
    <property type="protein sequence ID" value="MCI0182107.1"/>
    <property type="molecule type" value="Genomic_DNA"/>
</dbReference>
<dbReference type="RefSeq" id="WP_241711725.1">
    <property type="nucleotide sequence ID" value="NZ_JALBUF010000001.1"/>
</dbReference>
<reference evidence="2" key="1">
    <citation type="submission" date="2022-03" db="EMBL/GenBank/DDBJ databases">
        <title>Draft Genome Sequence of Firmicute Strain S0AB, a Heterotrophic Iron/Sulfur-Oxidizing Extreme Acidophile.</title>
        <authorList>
            <person name="Vergara E."/>
            <person name="Pakostova E."/>
            <person name="Johnson D.B."/>
            <person name="Holmes D.S."/>
        </authorList>
    </citation>
    <scope>NUCLEOTIDE SEQUENCE</scope>
    <source>
        <strain evidence="2">S0AB</strain>
    </source>
</reference>
<name>A0A9X1V9V6_9BACL</name>
<gene>
    <name evidence="2" type="ORF">MM817_00363</name>
</gene>
<feature type="transmembrane region" description="Helical" evidence="1">
    <location>
        <begin position="26"/>
        <end position="48"/>
    </location>
</feature>
<sequence>MPPNKPEPTKEDIQNLTLWADWMMPVGQWVITVGAAMVAAGLTVNYYIARRKIAKERITDSDSGKRPL</sequence>
<evidence type="ECO:0000256" key="1">
    <source>
        <dbReference type="SAM" id="Phobius"/>
    </source>
</evidence>
<keyword evidence="1" id="KW-0812">Transmembrane</keyword>
<dbReference type="AlphaFoldDB" id="A0A9X1V9V6"/>
<evidence type="ECO:0000313" key="3">
    <source>
        <dbReference type="Proteomes" id="UP001139263"/>
    </source>
</evidence>
<organism evidence="2 3">
    <name type="scientific">Sulfoacidibacillus ferrooxidans</name>
    <dbReference type="NCBI Taxonomy" id="2005001"/>
    <lineage>
        <taxon>Bacteria</taxon>
        <taxon>Bacillati</taxon>
        <taxon>Bacillota</taxon>
        <taxon>Bacilli</taxon>
        <taxon>Bacillales</taxon>
        <taxon>Alicyclobacillaceae</taxon>
        <taxon>Sulfoacidibacillus</taxon>
    </lineage>
</organism>
<evidence type="ECO:0000313" key="2">
    <source>
        <dbReference type="EMBL" id="MCI0182107.1"/>
    </source>
</evidence>